<feature type="domain" description="RING-type" evidence="3">
    <location>
        <begin position="650"/>
        <end position="691"/>
    </location>
</feature>
<feature type="region of interest" description="Disordered" evidence="2">
    <location>
        <begin position="197"/>
        <end position="299"/>
    </location>
</feature>
<dbReference type="SUPFAM" id="SSF57850">
    <property type="entry name" value="RING/U-box"/>
    <property type="match status" value="1"/>
</dbReference>
<feature type="compositionally biased region" description="Low complexity" evidence="2">
    <location>
        <begin position="269"/>
        <end position="287"/>
    </location>
</feature>
<feature type="compositionally biased region" description="Basic and acidic residues" evidence="2">
    <location>
        <begin position="521"/>
        <end position="543"/>
    </location>
</feature>
<dbReference type="EMBL" id="PHWZ01000414">
    <property type="protein sequence ID" value="TEY40891.1"/>
    <property type="molecule type" value="Genomic_DNA"/>
</dbReference>
<organism evidence="4 5">
    <name type="scientific">Botryotinia calthae</name>
    <dbReference type="NCBI Taxonomy" id="38488"/>
    <lineage>
        <taxon>Eukaryota</taxon>
        <taxon>Fungi</taxon>
        <taxon>Dikarya</taxon>
        <taxon>Ascomycota</taxon>
        <taxon>Pezizomycotina</taxon>
        <taxon>Leotiomycetes</taxon>
        <taxon>Helotiales</taxon>
        <taxon>Sclerotiniaceae</taxon>
        <taxon>Botryotinia</taxon>
    </lineage>
</organism>
<dbReference type="InterPro" id="IPR001841">
    <property type="entry name" value="Znf_RING"/>
</dbReference>
<evidence type="ECO:0000259" key="3">
    <source>
        <dbReference type="PROSITE" id="PS50089"/>
    </source>
</evidence>
<keyword evidence="5" id="KW-1185">Reference proteome</keyword>
<sequence>MTKFSNFFREVGGSINSVFHKGAKHSRKPSPNNRPDTPPSYENLFGQPAQLPTGLDEASEHEAFLMRMARDPSILAHSSDQTTDNVPIVSGIYSMSPQVTISLSQAEVEPREATRPGYRYDNLDIPEPADDTDEPFLHLVEEAIAAQSPQPEAVIHELEATPVQEVTQQGITIAANSSHQSRVDTHPSVQGRCMRSKITEDTQLPPRIVSNPEPRATVSRLPIAARSTSLQERSAIPSQPSSRPGISGSRRVGGQLAAPENGESSLVLPRAGSAPQPAAQPSTPVAVRSSSAQPRSTSGYRDIVQRHARVSDHHASLMRPTGNTAQQLTVPRQRPYPVAGQYESDELTGEENPVDIQYFLDRNRLNSRNDHLQGASSSGDINTLRLQHVNRRNISSGAQTVRHRTAQSNEAVSRTEAGNRSSNGRQDTQNDGSDRLRCRSSETSGALPGQRDPIHPGITSPLLIAELRHGRAHGATRPLFIGQHLAEQLDAARTERGIPRSPRVWDIPTPNDETNTPIHPADFREDGYRPANRDPGSRTERPPARANSIVHGNRSRYHAGNSSAVDSMHSREALEREEELQEIREIERQRAIREFDERRREERARRLSERERRLRERREQQDREREELEKKREEVVDSILQPIHIDRCFCLQKFGDGGDPHESVKLAHCTHVFGRSCIKKWLMTSDTCPKCMGAHAALRALSQEARELRAH</sequence>
<keyword evidence="1" id="KW-0863">Zinc-finger</keyword>
<evidence type="ECO:0000313" key="5">
    <source>
        <dbReference type="Proteomes" id="UP000297299"/>
    </source>
</evidence>
<proteinExistence type="predicted"/>
<feature type="region of interest" description="Disordered" evidence="2">
    <location>
        <begin position="19"/>
        <end position="52"/>
    </location>
</feature>
<evidence type="ECO:0000256" key="1">
    <source>
        <dbReference type="PROSITE-ProRule" id="PRU00175"/>
    </source>
</evidence>
<reference evidence="4 5" key="1">
    <citation type="submission" date="2017-11" db="EMBL/GenBank/DDBJ databases">
        <title>Comparative genomics of Botrytis spp.</title>
        <authorList>
            <person name="Valero-Jimenez C.A."/>
            <person name="Tapia P."/>
            <person name="Veloso J."/>
            <person name="Silva-Moreno E."/>
            <person name="Staats M."/>
            <person name="Valdes J.H."/>
            <person name="Van Kan J.A.L."/>
        </authorList>
    </citation>
    <scope>NUCLEOTIDE SEQUENCE [LARGE SCALE GENOMIC DNA]</scope>
    <source>
        <strain evidence="4 5">MUCL2830</strain>
    </source>
</reference>
<dbReference type="STRING" id="38488.A0A4Y8CPK5"/>
<feature type="compositionally biased region" description="Low complexity" evidence="2">
    <location>
        <begin position="237"/>
        <end position="254"/>
    </location>
</feature>
<protein>
    <recommendedName>
        <fullName evidence="3">RING-type domain-containing protein</fullName>
    </recommendedName>
</protein>
<dbReference type="PROSITE" id="PS50089">
    <property type="entry name" value="ZF_RING_2"/>
    <property type="match status" value="1"/>
</dbReference>
<dbReference type="InterPro" id="IPR013083">
    <property type="entry name" value="Znf_RING/FYVE/PHD"/>
</dbReference>
<feature type="compositionally biased region" description="Polar residues" evidence="2">
    <location>
        <begin position="406"/>
        <end position="431"/>
    </location>
</feature>
<feature type="compositionally biased region" description="Polar residues" evidence="2">
    <location>
        <begin position="288"/>
        <end position="299"/>
    </location>
</feature>
<feature type="region of interest" description="Disordered" evidence="2">
    <location>
        <begin position="493"/>
        <end position="579"/>
    </location>
</feature>
<dbReference type="GO" id="GO:0008270">
    <property type="term" value="F:zinc ion binding"/>
    <property type="evidence" value="ECO:0007669"/>
    <property type="project" value="UniProtKB-KW"/>
</dbReference>
<dbReference type="Proteomes" id="UP000297299">
    <property type="component" value="Unassembled WGS sequence"/>
</dbReference>
<feature type="region of interest" description="Disordered" evidence="2">
    <location>
        <begin position="597"/>
        <end position="632"/>
    </location>
</feature>
<dbReference type="Gene3D" id="3.30.40.10">
    <property type="entry name" value="Zinc/RING finger domain, C3HC4 (zinc finger)"/>
    <property type="match status" value="1"/>
</dbReference>
<keyword evidence="1" id="KW-0862">Zinc</keyword>
<keyword evidence="1" id="KW-0479">Metal-binding</keyword>
<dbReference type="Pfam" id="PF13639">
    <property type="entry name" value="zf-RING_2"/>
    <property type="match status" value="1"/>
</dbReference>
<evidence type="ECO:0000313" key="4">
    <source>
        <dbReference type="EMBL" id="TEY40891.1"/>
    </source>
</evidence>
<gene>
    <name evidence="4" type="ORF">BOTCAL_0415g00110</name>
</gene>
<accession>A0A4Y8CPK5</accession>
<dbReference type="AlphaFoldDB" id="A0A4Y8CPK5"/>
<name>A0A4Y8CPK5_9HELO</name>
<dbReference type="OrthoDB" id="8062037at2759"/>
<comment type="caution">
    <text evidence="4">The sequence shown here is derived from an EMBL/GenBank/DDBJ whole genome shotgun (WGS) entry which is preliminary data.</text>
</comment>
<evidence type="ECO:0000256" key="2">
    <source>
        <dbReference type="SAM" id="MobiDB-lite"/>
    </source>
</evidence>
<feature type="region of interest" description="Disordered" evidence="2">
    <location>
        <begin position="393"/>
        <end position="458"/>
    </location>
</feature>